<name>A0AAW0W2X7_CHEQU</name>
<dbReference type="Proteomes" id="UP001445076">
    <property type="component" value="Unassembled WGS sequence"/>
</dbReference>
<comment type="caution">
    <text evidence="1">The sequence shown here is derived from an EMBL/GenBank/DDBJ whole genome shotgun (WGS) entry which is preliminary data.</text>
</comment>
<dbReference type="InterPro" id="IPR021109">
    <property type="entry name" value="Peptidase_aspartic_dom_sf"/>
</dbReference>
<dbReference type="EMBL" id="JARKIK010000091">
    <property type="protein sequence ID" value="KAK8723187.1"/>
    <property type="molecule type" value="Genomic_DNA"/>
</dbReference>
<evidence type="ECO:0000313" key="2">
    <source>
        <dbReference type="Proteomes" id="UP001445076"/>
    </source>
</evidence>
<evidence type="ECO:0000313" key="1">
    <source>
        <dbReference type="EMBL" id="KAK8723187.1"/>
    </source>
</evidence>
<organism evidence="1 2">
    <name type="scientific">Cherax quadricarinatus</name>
    <name type="common">Australian red claw crayfish</name>
    <dbReference type="NCBI Taxonomy" id="27406"/>
    <lineage>
        <taxon>Eukaryota</taxon>
        <taxon>Metazoa</taxon>
        <taxon>Ecdysozoa</taxon>
        <taxon>Arthropoda</taxon>
        <taxon>Crustacea</taxon>
        <taxon>Multicrustacea</taxon>
        <taxon>Malacostraca</taxon>
        <taxon>Eumalacostraca</taxon>
        <taxon>Eucarida</taxon>
        <taxon>Decapoda</taxon>
        <taxon>Pleocyemata</taxon>
        <taxon>Astacidea</taxon>
        <taxon>Parastacoidea</taxon>
        <taxon>Parastacidae</taxon>
        <taxon>Cherax</taxon>
    </lineage>
</organism>
<dbReference type="AlphaFoldDB" id="A0AAW0W2X7"/>
<dbReference type="Gene3D" id="2.40.70.10">
    <property type="entry name" value="Acid Proteases"/>
    <property type="match status" value="1"/>
</dbReference>
<protein>
    <submittedName>
        <fullName evidence="1">Uncharacterized protein</fullName>
    </submittedName>
</protein>
<accession>A0AAW0W2X7</accession>
<gene>
    <name evidence="1" type="ORF">OTU49_011893</name>
</gene>
<keyword evidence="2" id="KW-1185">Reference proteome</keyword>
<proteinExistence type="predicted"/>
<sequence length="107" mass="12724">MAHLSKYKFDNPLKILLDNGAKMSQYCKKFVQDRGYHPSSLKLFVDGKNDMSLTRLSYFRNTNYDFVMGTDFLYKYSAIIDYYKQNIFFKINQNIYKTELNRISLNG</sequence>
<reference evidence="1 2" key="1">
    <citation type="journal article" date="2024" name="BMC Genomics">
        <title>Genome assembly of redclaw crayfish (Cherax quadricarinatus) provides insights into its immune adaptation and hypoxia tolerance.</title>
        <authorList>
            <person name="Liu Z."/>
            <person name="Zheng J."/>
            <person name="Li H."/>
            <person name="Fang K."/>
            <person name="Wang S."/>
            <person name="He J."/>
            <person name="Zhou D."/>
            <person name="Weng S."/>
            <person name="Chi M."/>
            <person name="Gu Z."/>
            <person name="He J."/>
            <person name="Li F."/>
            <person name="Wang M."/>
        </authorList>
    </citation>
    <scope>NUCLEOTIDE SEQUENCE [LARGE SCALE GENOMIC DNA]</scope>
    <source>
        <strain evidence="1">ZL_2023a</strain>
    </source>
</reference>